<feature type="compositionally biased region" description="Basic and acidic residues" evidence="1">
    <location>
        <begin position="43"/>
        <end position="55"/>
    </location>
</feature>
<sequence>MEPDVQSGADEPKYVDQKLPNHLVSEQRRGTVEMKRPLASSRAIKESRNVEKIDTQPDEPILQNSLGQNSVPKTHGKNISENIENYDVNNRTEKKYKKIIIPSTPVSEDSFSYSTPTKL</sequence>
<proteinExistence type="predicted"/>
<dbReference type="Proteomes" id="UP000187283">
    <property type="component" value="Unassembled WGS sequence"/>
</dbReference>
<reference evidence="2 3" key="1">
    <citation type="submission" date="2017-01" db="EMBL/GenBank/DDBJ databases">
        <authorList>
            <person name="Mah S.A."/>
            <person name="Swanson W.J."/>
            <person name="Moy G.W."/>
            <person name="Vacquier V.D."/>
        </authorList>
    </citation>
    <scope>NUCLEOTIDE SEQUENCE [LARGE SCALE GENOMIC DNA]</scope>
    <source>
        <strain evidence="2 3">GSMNP</strain>
    </source>
</reference>
<feature type="compositionally biased region" description="Basic and acidic residues" evidence="1">
    <location>
        <begin position="25"/>
        <end position="36"/>
    </location>
</feature>
<feature type="region of interest" description="Disordered" evidence="1">
    <location>
        <begin position="1"/>
        <end position="80"/>
    </location>
</feature>
<organism evidence="2 3">
    <name type="scientific">Smittium culicis</name>
    <dbReference type="NCBI Taxonomy" id="133412"/>
    <lineage>
        <taxon>Eukaryota</taxon>
        <taxon>Fungi</taxon>
        <taxon>Fungi incertae sedis</taxon>
        <taxon>Zoopagomycota</taxon>
        <taxon>Kickxellomycotina</taxon>
        <taxon>Harpellomycetes</taxon>
        <taxon>Harpellales</taxon>
        <taxon>Legeriomycetaceae</taxon>
        <taxon>Smittium</taxon>
    </lineage>
</organism>
<evidence type="ECO:0000313" key="2">
    <source>
        <dbReference type="EMBL" id="OMJ07966.1"/>
    </source>
</evidence>
<protein>
    <submittedName>
        <fullName evidence="2">Uncharacterized protein</fullName>
    </submittedName>
</protein>
<accession>A0A1R1WZZ8</accession>
<dbReference type="EMBL" id="LSSN01005920">
    <property type="protein sequence ID" value="OMJ07966.1"/>
    <property type="molecule type" value="Genomic_DNA"/>
</dbReference>
<keyword evidence="3" id="KW-1185">Reference proteome</keyword>
<evidence type="ECO:0000313" key="3">
    <source>
        <dbReference type="Proteomes" id="UP000187283"/>
    </source>
</evidence>
<name>A0A1R1WZZ8_9FUNG</name>
<dbReference type="AlphaFoldDB" id="A0A1R1WZZ8"/>
<gene>
    <name evidence="2" type="ORF">AYI70_g11857</name>
</gene>
<feature type="compositionally biased region" description="Polar residues" evidence="1">
    <location>
        <begin position="62"/>
        <end position="80"/>
    </location>
</feature>
<evidence type="ECO:0000256" key="1">
    <source>
        <dbReference type="SAM" id="MobiDB-lite"/>
    </source>
</evidence>
<comment type="caution">
    <text evidence="2">The sequence shown here is derived from an EMBL/GenBank/DDBJ whole genome shotgun (WGS) entry which is preliminary data.</text>
</comment>